<comment type="caution">
    <text evidence="7">The sequence shown here is derived from an EMBL/GenBank/DDBJ whole genome shotgun (WGS) entry which is preliminary data.</text>
</comment>
<dbReference type="SUPFAM" id="SSF49785">
    <property type="entry name" value="Galactose-binding domain-like"/>
    <property type="match status" value="1"/>
</dbReference>
<dbReference type="Proteomes" id="UP000034196">
    <property type="component" value="Unassembled WGS sequence"/>
</dbReference>
<evidence type="ECO:0000256" key="1">
    <source>
        <dbReference type="ARBA" id="ARBA00007401"/>
    </source>
</evidence>
<evidence type="ECO:0000313" key="7">
    <source>
        <dbReference type="EMBL" id="OIJ63491.1"/>
    </source>
</evidence>
<evidence type="ECO:0000256" key="2">
    <source>
        <dbReference type="ARBA" id="ARBA00022801"/>
    </source>
</evidence>
<dbReference type="Gene3D" id="2.60.120.260">
    <property type="entry name" value="Galactose-binding domain-like"/>
    <property type="match status" value="1"/>
</dbReference>
<dbReference type="RefSeq" id="WP_046582520.1">
    <property type="nucleotide sequence ID" value="NZ_LAVA02000102.1"/>
</dbReference>
<sequence length="917" mass="98868">MFPRPAPHSRPERLKGSRPASAGVVLALLLGSLATGAWAGSGDPARSGPRGPVRVTRVPDTAGSTTPLAGFAVQSSAKVRDTPAAVSSPGYPADGWYPAGRRSTVLAALLADGVYPDPFRSTNQQLIPRADFQVPWWYRADFTVTDTARRTYLDISGVMSAADVYVDGRRVATAAEVTGAYTRHELDVTSLVRPGTNTVAFRVRPNDPNKDLTMGWLDWLQPPPDRNMGIVRDVVVRRGGPVALRDTHVVTALDVPSLASADLTVRTRVRNDSGAPVTARVSGRVAGVSFARSVALAAHETKAVAFGPADVPGLRLSAPRVWWPAGLGGQPLYDLGLTASVAGTASDTAHERFGIREVTAGLDADGARRYRVNGRPLLIRGGGWSPDEFLRWDRTYTEDRLKYARDLGLNALRLEGHIEPDDFFDLADRYGILTLPGWECCDKWEGQVNPIGSGEKWTAADHRTATASMAAEAARLRDHPSVASFLVGSDAAPDATIEKEYLGALRSADWPDPVIPAASANSSPQLGRSGMKMTGPYDWVPPGYWYAKREGGATGFNSETSAGPAIPTLDTLRRMMTSAELATLWQDPAARQYHRSPSPVFGTLKVYDDALTGRYGAPSGLADYVRKAQLAQYEAVRAQFEAYRRNATDAHRPSTGVIHWMFDSGWTSLHWQLVDRYLDQGGAYFGAKKAGEPLHVQYAYDDRSVVVVNDRHAPAAGLTVRAALFAPDGTRRYDAAATGVTVAGDGAHRTALTLPAKVSGLPRTYLARLTLTDAAGREVSRNVYWLSTEPDTLDWAHTDWWHTPTTHRADLTGLGSMARVPVAATASTTTSGATSTTTVTLRNTGSGRTPVLLTDAHLVDAQNRPVLPVRWSDNQVGLWPGESVTLTATYRTADLHGARPRVRVSGWNTPERTIPAG</sequence>
<evidence type="ECO:0000259" key="6">
    <source>
        <dbReference type="Pfam" id="PF22666"/>
    </source>
</evidence>
<organism evidence="7 8">
    <name type="scientific">Streptomyces mangrovisoli</name>
    <dbReference type="NCBI Taxonomy" id="1428628"/>
    <lineage>
        <taxon>Bacteria</taxon>
        <taxon>Bacillati</taxon>
        <taxon>Actinomycetota</taxon>
        <taxon>Actinomycetes</taxon>
        <taxon>Kitasatosporales</taxon>
        <taxon>Streptomycetaceae</taxon>
        <taxon>Streptomyces</taxon>
    </lineage>
</organism>
<evidence type="ECO:0000259" key="5">
    <source>
        <dbReference type="Pfam" id="PF18368"/>
    </source>
</evidence>
<dbReference type="SUPFAM" id="SSF49303">
    <property type="entry name" value="beta-Galactosidase/glucuronidase domain"/>
    <property type="match status" value="3"/>
</dbReference>
<dbReference type="Gene3D" id="2.60.40.10">
    <property type="entry name" value="Immunoglobulins"/>
    <property type="match status" value="3"/>
</dbReference>
<dbReference type="AlphaFoldDB" id="A0A1J4NMH3"/>
<keyword evidence="8" id="KW-1185">Reference proteome</keyword>
<dbReference type="STRING" id="1428628.WN71_033835"/>
<feature type="domain" description="Exo-beta-D-glucosaminidase Ig-fold" evidence="5">
    <location>
        <begin position="800"/>
        <end position="909"/>
    </location>
</feature>
<gene>
    <name evidence="7" type="ORF">WN71_033835</name>
</gene>
<dbReference type="InterPro" id="IPR036156">
    <property type="entry name" value="Beta-gal/glucu_dom_sf"/>
</dbReference>
<name>A0A1J4NMH3_9ACTN</name>
<dbReference type="Pfam" id="PF00703">
    <property type="entry name" value="Glyco_hydro_2"/>
    <property type="match status" value="1"/>
</dbReference>
<dbReference type="Pfam" id="PF18368">
    <property type="entry name" value="Ig_GlcNase"/>
    <property type="match status" value="1"/>
</dbReference>
<accession>A0A1J4NMH3</accession>
<dbReference type="InterPro" id="IPR017853">
    <property type="entry name" value="GH"/>
</dbReference>
<dbReference type="InterPro" id="IPR008979">
    <property type="entry name" value="Galactose-bd-like_sf"/>
</dbReference>
<dbReference type="InterPro" id="IPR043534">
    <property type="entry name" value="EBDG/EBM"/>
</dbReference>
<feature type="domain" description="Glycoside hydrolase family 2 immunoglobulin-like beta-sandwich" evidence="4">
    <location>
        <begin position="243"/>
        <end position="356"/>
    </location>
</feature>
<dbReference type="InterPro" id="IPR013783">
    <property type="entry name" value="Ig-like_fold"/>
</dbReference>
<dbReference type="Gene3D" id="3.20.20.80">
    <property type="entry name" value="Glycosidases"/>
    <property type="match status" value="1"/>
</dbReference>
<reference evidence="7" key="1">
    <citation type="submission" date="2016-10" db="EMBL/GenBank/DDBJ databases">
        <title>Genome sequence of Streptomyces mangrovisoli MUSC 149.</title>
        <authorList>
            <person name="Lee L.-H."/>
            <person name="Ser H.-L."/>
        </authorList>
    </citation>
    <scope>NUCLEOTIDE SEQUENCE [LARGE SCALE GENOMIC DNA]</scope>
    <source>
        <strain evidence="7">MUSC 149</strain>
    </source>
</reference>
<dbReference type="PANTHER" id="PTHR43536">
    <property type="entry name" value="MANNOSYLGLYCOPROTEIN ENDO-BETA-MANNOSIDASE"/>
    <property type="match status" value="1"/>
</dbReference>
<dbReference type="Pfam" id="PF22666">
    <property type="entry name" value="Glyco_hydro_2_N2"/>
    <property type="match status" value="1"/>
</dbReference>
<dbReference type="EMBL" id="LAVA02000102">
    <property type="protein sequence ID" value="OIJ63491.1"/>
    <property type="molecule type" value="Genomic_DNA"/>
</dbReference>
<proteinExistence type="inferred from homology"/>
<keyword evidence="2" id="KW-0378">Hydrolase</keyword>
<protein>
    <submittedName>
        <fullName evidence="7">Exo-beta-D-glucosaminidase</fullName>
    </submittedName>
</protein>
<dbReference type="GO" id="GO:0005975">
    <property type="term" value="P:carbohydrate metabolic process"/>
    <property type="evidence" value="ECO:0007669"/>
    <property type="project" value="InterPro"/>
</dbReference>
<evidence type="ECO:0000259" key="4">
    <source>
        <dbReference type="Pfam" id="PF00703"/>
    </source>
</evidence>
<dbReference type="PANTHER" id="PTHR43536:SF1">
    <property type="entry name" value="MANNOSYLGLYCOPROTEIN ENDO-BETA-MANNOSIDASE"/>
    <property type="match status" value="1"/>
</dbReference>
<dbReference type="InterPro" id="IPR054593">
    <property type="entry name" value="Beta-mannosidase-like_N2"/>
</dbReference>
<dbReference type="GO" id="GO:0004553">
    <property type="term" value="F:hydrolase activity, hydrolyzing O-glycosyl compounds"/>
    <property type="evidence" value="ECO:0007669"/>
    <property type="project" value="InterPro"/>
</dbReference>
<evidence type="ECO:0000256" key="3">
    <source>
        <dbReference type="ARBA" id="ARBA00023295"/>
    </source>
</evidence>
<evidence type="ECO:0000313" key="8">
    <source>
        <dbReference type="Proteomes" id="UP000034196"/>
    </source>
</evidence>
<dbReference type="InterPro" id="IPR006102">
    <property type="entry name" value="Ig-like_GH2"/>
</dbReference>
<comment type="similarity">
    <text evidence="1">Belongs to the glycosyl hydrolase 2 family.</text>
</comment>
<dbReference type="SUPFAM" id="SSF51445">
    <property type="entry name" value="(Trans)glycosidases"/>
    <property type="match status" value="1"/>
</dbReference>
<feature type="domain" description="Beta-mannosidase-like galactose-binding" evidence="6">
    <location>
        <begin position="93"/>
        <end position="204"/>
    </location>
</feature>
<dbReference type="InterPro" id="IPR041351">
    <property type="entry name" value="Ig_GlcNase"/>
</dbReference>
<keyword evidence="3" id="KW-0326">Glycosidase</keyword>